<name>A0A1T4N244_9BACT</name>
<dbReference type="Gene3D" id="3.40.50.1820">
    <property type="entry name" value="alpha/beta hydrolase"/>
    <property type="match status" value="1"/>
</dbReference>
<keyword evidence="5" id="KW-1185">Reference proteome</keyword>
<feature type="domain" description="Alpha/beta hydrolase fold-3" evidence="3">
    <location>
        <begin position="73"/>
        <end position="268"/>
    </location>
</feature>
<dbReference type="PANTHER" id="PTHR48081">
    <property type="entry name" value="AB HYDROLASE SUPERFAMILY PROTEIN C4A8.06C"/>
    <property type="match status" value="1"/>
</dbReference>
<dbReference type="PROSITE" id="PS01173">
    <property type="entry name" value="LIPASE_GDXG_HIS"/>
    <property type="match status" value="1"/>
</dbReference>
<evidence type="ECO:0000256" key="2">
    <source>
        <dbReference type="ARBA" id="ARBA00022801"/>
    </source>
</evidence>
<reference evidence="5" key="1">
    <citation type="submission" date="2017-02" db="EMBL/GenBank/DDBJ databases">
        <authorList>
            <person name="Varghese N."/>
            <person name="Submissions S."/>
        </authorList>
    </citation>
    <scope>NUCLEOTIDE SEQUENCE [LARGE SCALE GENOMIC DNA]</scope>
    <source>
        <strain evidence="5">DSM 22224</strain>
    </source>
</reference>
<protein>
    <submittedName>
        <fullName evidence="4">Acetyl esterase/lipase</fullName>
    </submittedName>
</protein>
<comment type="similarity">
    <text evidence="1">Belongs to the 'GDXG' lipolytic enzyme family.</text>
</comment>
<dbReference type="STRING" id="634771.SAMN04488128_1011384"/>
<dbReference type="PANTHER" id="PTHR48081:SF8">
    <property type="entry name" value="ALPHA_BETA HYDROLASE FOLD-3 DOMAIN-CONTAINING PROTEIN-RELATED"/>
    <property type="match status" value="1"/>
</dbReference>
<evidence type="ECO:0000313" key="4">
    <source>
        <dbReference type="EMBL" id="SJZ73282.1"/>
    </source>
</evidence>
<dbReference type="AlphaFoldDB" id="A0A1T4N244"/>
<dbReference type="InterPro" id="IPR029058">
    <property type="entry name" value="AB_hydrolase_fold"/>
</dbReference>
<dbReference type="Pfam" id="PF07859">
    <property type="entry name" value="Abhydrolase_3"/>
    <property type="match status" value="1"/>
</dbReference>
<proteinExistence type="inferred from homology"/>
<dbReference type="SUPFAM" id="SSF53474">
    <property type="entry name" value="alpha/beta-Hydrolases"/>
    <property type="match status" value="1"/>
</dbReference>
<sequence>MKKLFSVILAVSRLQVYAQTHNDMNIQHIRQQFDQLGNIYPADKTVEIQSTTLAGVPCHWFTPAHAMDNELIILLHGGSYALGSLQSHKAMTTRFATALRRKILLVEYALAPEHPFPAGRNDAEKIYRLIAAAFPTVKIFLLGDSAGGGILLSALHELSGTPVRQPVGVVLISPWLDLRCENESYETRSADDPIMTKAELKQFAGYYAQDQPDAANPAQLTFTTFPPVLILAGSREVLYDDSRHFYEHIRSVAPFADMITFDDQTHVWPLTAIQSPATISTLEKISAFMDIHG</sequence>
<gene>
    <name evidence="4" type="ORF">SAMN04488128_1011384</name>
</gene>
<dbReference type="OrthoDB" id="9815425at2"/>
<dbReference type="InterPro" id="IPR050300">
    <property type="entry name" value="GDXG_lipolytic_enzyme"/>
</dbReference>
<evidence type="ECO:0000313" key="5">
    <source>
        <dbReference type="Proteomes" id="UP000190367"/>
    </source>
</evidence>
<keyword evidence="2" id="KW-0378">Hydrolase</keyword>
<dbReference type="GO" id="GO:0016787">
    <property type="term" value="F:hydrolase activity"/>
    <property type="evidence" value="ECO:0007669"/>
    <property type="project" value="UniProtKB-KW"/>
</dbReference>
<dbReference type="Proteomes" id="UP000190367">
    <property type="component" value="Unassembled WGS sequence"/>
</dbReference>
<organism evidence="4 5">
    <name type="scientific">Chitinophaga eiseniae</name>
    <dbReference type="NCBI Taxonomy" id="634771"/>
    <lineage>
        <taxon>Bacteria</taxon>
        <taxon>Pseudomonadati</taxon>
        <taxon>Bacteroidota</taxon>
        <taxon>Chitinophagia</taxon>
        <taxon>Chitinophagales</taxon>
        <taxon>Chitinophagaceae</taxon>
        <taxon>Chitinophaga</taxon>
    </lineage>
</organism>
<evidence type="ECO:0000259" key="3">
    <source>
        <dbReference type="Pfam" id="PF07859"/>
    </source>
</evidence>
<dbReference type="RefSeq" id="WP_078667990.1">
    <property type="nucleotide sequence ID" value="NZ_FUWZ01000001.1"/>
</dbReference>
<evidence type="ECO:0000256" key="1">
    <source>
        <dbReference type="ARBA" id="ARBA00010515"/>
    </source>
</evidence>
<dbReference type="EMBL" id="FUWZ01000001">
    <property type="protein sequence ID" value="SJZ73282.1"/>
    <property type="molecule type" value="Genomic_DNA"/>
</dbReference>
<dbReference type="InterPro" id="IPR002168">
    <property type="entry name" value="Lipase_GDXG_HIS_AS"/>
</dbReference>
<accession>A0A1T4N244</accession>
<dbReference type="InterPro" id="IPR013094">
    <property type="entry name" value="AB_hydrolase_3"/>
</dbReference>